<accession>A0ABX9AT09</accession>
<proteinExistence type="inferred from homology"/>
<evidence type="ECO:0000313" key="10">
    <source>
        <dbReference type="EMBL" id="QZN96110.1"/>
    </source>
</evidence>
<gene>
    <name evidence="10" type="ORF">K6K13_01040</name>
</gene>
<feature type="domain" description="ABC transmembrane type-1" evidence="9">
    <location>
        <begin position="74"/>
        <end position="262"/>
    </location>
</feature>
<keyword evidence="5 8" id="KW-0812">Transmembrane</keyword>
<dbReference type="InterPro" id="IPR000515">
    <property type="entry name" value="MetI-like"/>
</dbReference>
<evidence type="ECO:0000256" key="3">
    <source>
        <dbReference type="ARBA" id="ARBA00022475"/>
    </source>
</evidence>
<keyword evidence="4" id="KW-0997">Cell inner membrane</keyword>
<comment type="similarity">
    <text evidence="8">Belongs to the binding-protein-dependent transport system permease family.</text>
</comment>
<feature type="transmembrane region" description="Helical" evidence="8">
    <location>
        <begin position="15"/>
        <end position="35"/>
    </location>
</feature>
<keyword evidence="7 8" id="KW-0472">Membrane</keyword>
<dbReference type="SUPFAM" id="SSF161098">
    <property type="entry name" value="MetI-like"/>
    <property type="match status" value="1"/>
</dbReference>
<evidence type="ECO:0000256" key="2">
    <source>
        <dbReference type="ARBA" id="ARBA00022448"/>
    </source>
</evidence>
<evidence type="ECO:0000256" key="1">
    <source>
        <dbReference type="ARBA" id="ARBA00004429"/>
    </source>
</evidence>
<dbReference type="Gene3D" id="1.10.3720.10">
    <property type="entry name" value="MetI-like"/>
    <property type="match status" value="1"/>
</dbReference>
<protein>
    <submittedName>
        <fullName evidence="10">ABC transporter permease</fullName>
    </submittedName>
</protein>
<sequence length="282" mass="30094">MKIRPDVHLNVYLRIGFYLLAGLLVIAACAGLLFPGDPQAMVGPRTLWPLQNAQFPLGTDQLGRDVAAQLAHGARVSLAIGFGAALIATVIGVSVGAAAGYLGGWYDDVLIRICEYFQTIPTFLFSMVLVALLSPSLGSVALAIGLTSWTEIARLTRAEVFKIRHADYVLAAETMGICHLSIVRQHILPNSAAPVIVMISVVIAHAILVEAALAFLGLGDPNTVSWGAMIRNARPLLRTAWYLIALPGLAIFITVMSFTLLSNGLTDLLNPHKGNPHKGVTK</sequence>
<dbReference type="PANTHER" id="PTHR43386:SF1">
    <property type="entry name" value="D,D-DIPEPTIDE TRANSPORT SYSTEM PERMEASE PROTEIN DDPC-RELATED"/>
    <property type="match status" value="1"/>
</dbReference>
<dbReference type="PROSITE" id="PS50928">
    <property type="entry name" value="ABC_TM1"/>
    <property type="match status" value="1"/>
</dbReference>
<keyword evidence="2 8" id="KW-0813">Transport</keyword>
<keyword evidence="11" id="KW-1185">Reference proteome</keyword>
<organism evidence="10 11">
    <name type="scientific">Symbiopectobacterium purcellii</name>
    <dbReference type="NCBI Taxonomy" id="2871826"/>
    <lineage>
        <taxon>Bacteria</taxon>
        <taxon>Pseudomonadati</taxon>
        <taxon>Pseudomonadota</taxon>
        <taxon>Gammaproteobacteria</taxon>
        <taxon>Enterobacterales</taxon>
        <taxon>Enterobacteriaceae</taxon>
    </lineage>
</organism>
<dbReference type="PROSITE" id="PS51257">
    <property type="entry name" value="PROKAR_LIPOPROTEIN"/>
    <property type="match status" value="1"/>
</dbReference>
<reference evidence="10 11" key="1">
    <citation type="submission" date="2021-08" db="EMBL/GenBank/DDBJ databases">
        <title>Culture and genomic analysis of Symbiopectobacterium purcellii sp. nov. gen. nov., isolated from the leafhopper Empoasca decipiens.</title>
        <authorList>
            <person name="Nadal-Jimenez P."/>
            <person name="Siozios S."/>
            <person name="Halliday N."/>
            <person name="Camara M."/>
            <person name="Hurst G.D.D."/>
        </authorList>
    </citation>
    <scope>NUCLEOTIDE SEQUENCE [LARGE SCALE GENOMIC DNA]</scope>
    <source>
        <strain evidence="10 11">SyEd1</strain>
    </source>
</reference>
<feature type="transmembrane region" description="Helical" evidence="8">
    <location>
        <begin position="123"/>
        <end position="147"/>
    </location>
</feature>
<name>A0ABX9AT09_9ENTR</name>
<feature type="transmembrane region" description="Helical" evidence="8">
    <location>
        <begin position="239"/>
        <end position="261"/>
    </location>
</feature>
<evidence type="ECO:0000256" key="6">
    <source>
        <dbReference type="ARBA" id="ARBA00022989"/>
    </source>
</evidence>
<evidence type="ECO:0000256" key="4">
    <source>
        <dbReference type="ARBA" id="ARBA00022519"/>
    </source>
</evidence>
<evidence type="ECO:0000313" key="11">
    <source>
        <dbReference type="Proteomes" id="UP000825886"/>
    </source>
</evidence>
<dbReference type="Pfam" id="PF00528">
    <property type="entry name" value="BPD_transp_1"/>
    <property type="match status" value="1"/>
</dbReference>
<dbReference type="CDD" id="cd06261">
    <property type="entry name" value="TM_PBP2"/>
    <property type="match status" value="1"/>
</dbReference>
<dbReference type="Proteomes" id="UP000825886">
    <property type="component" value="Chromosome"/>
</dbReference>
<dbReference type="PANTHER" id="PTHR43386">
    <property type="entry name" value="OLIGOPEPTIDE TRANSPORT SYSTEM PERMEASE PROTEIN APPC"/>
    <property type="match status" value="1"/>
</dbReference>
<dbReference type="InterPro" id="IPR050366">
    <property type="entry name" value="BP-dependent_transpt_permease"/>
</dbReference>
<dbReference type="RefSeq" id="WP_222159173.1">
    <property type="nucleotide sequence ID" value="NZ_CP081864.1"/>
</dbReference>
<feature type="transmembrane region" description="Helical" evidence="8">
    <location>
        <begin position="193"/>
        <end position="218"/>
    </location>
</feature>
<evidence type="ECO:0000256" key="7">
    <source>
        <dbReference type="ARBA" id="ARBA00023136"/>
    </source>
</evidence>
<dbReference type="EMBL" id="CP081864">
    <property type="protein sequence ID" value="QZN96110.1"/>
    <property type="molecule type" value="Genomic_DNA"/>
</dbReference>
<keyword evidence="6 8" id="KW-1133">Transmembrane helix</keyword>
<evidence type="ECO:0000256" key="8">
    <source>
        <dbReference type="RuleBase" id="RU363032"/>
    </source>
</evidence>
<dbReference type="InterPro" id="IPR035906">
    <property type="entry name" value="MetI-like_sf"/>
</dbReference>
<keyword evidence="3" id="KW-1003">Cell membrane</keyword>
<evidence type="ECO:0000259" key="9">
    <source>
        <dbReference type="PROSITE" id="PS50928"/>
    </source>
</evidence>
<feature type="transmembrane region" description="Helical" evidence="8">
    <location>
        <begin position="78"/>
        <end position="103"/>
    </location>
</feature>
<evidence type="ECO:0000256" key="5">
    <source>
        <dbReference type="ARBA" id="ARBA00022692"/>
    </source>
</evidence>
<comment type="subcellular location">
    <subcellularLocation>
        <location evidence="1">Cell inner membrane</location>
        <topology evidence="1">Multi-pass membrane protein</topology>
    </subcellularLocation>
    <subcellularLocation>
        <location evidence="8">Cell membrane</location>
        <topology evidence="8">Multi-pass membrane protein</topology>
    </subcellularLocation>
</comment>